<reference evidence="2 3" key="1">
    <citation type="submission" date="2017-12" db="EMBL/GenBank/DDBJ databases">
        <title>Integrating genomic resources of turbot (Scophthalmus maximus) in depth evaluation of genetic and physical mapping variation across individuals.</title>
        <authorList>
            <person name="Martinez P."/>
        </authorList>
    </citation>
    <scope>NUCLEOTIDE SEQUENCE [LARGE SCALE GENOMIC DNA]</scope>
</reference>
<sequence length="61" mass="7343">MCLHGAVRIAQKKIHAHVYIRRPMWRSTVSLTLRRTVEHLRRPLQPDQGARRPRREEHVIK</sequence>
<feature type="region of interest" description="Disordered" evidence="1">
    <location>
        <begin position="40"/>
        <end position="61"/>
    </location>
</feature>
<keyword evidence="3" id="KW-1185">Reference proteome</keyword>
<accession>A0A2U9AVW9</accession>
<gene>
    <name evidence="2" type="ORF">SMAX5B_017553</name>
</gene>
<protein>
    <submittedName>
        <fullName evidence="2">Uncharacterized protein</fullName>
    </submittedName>
</protein>
<dbReference type="AlphaFoldDB" id="A0A2U9AVW9"/>
<evidence type="ECO:0000313" key="3">
    <source>
        <dbReference type="Proteomes" id="UP000246464"/>
    </source>
</evidence>
<name>A0A2U9AVW9_SCOMX</name>
<evidence type="ECO:0000256" key="1">
    <source>
        <dbReference type="SAM" id="MobiDB-lite"/>
    </source>
</evidence>
<organism evidence="2 3">
    <name type="scientific">Scophthalmus maximus</name>
    <name type="common">Turbot</name>
    <name type="synonym">Psetta maxima</name>
    <dbReference type="NCBI Taxonomy" id="52904"/>
    <lineage>
        <taxon>Eukaryota</taxon>
        <taxon>Metazoa</taxon>
        <taxon>Chordata</taxon>
        <taxon>Craniata</taxon>
        <taxon>Vertebrata</taxon>
        <taxon>Euteleostomi</taxon>
        <taxon>Actinopterygii</taxon>
        <taxon>Neopterygii</taxon>
        <taxon>Teleostei</taxon>
        <taxon>Neoteleostei</taxon>
        <taxon>Acanthomorphata</taxon>
        <taxon>Carangaria</taxon>
        <taxon>Pleuronectiformes</taxon>
        <taxon>Pleuronectoidei</taxon>
        <taxon>Scophthalmidae</taxon>
        <taxon>Scophthalmus</taxon>
    </lineage>
</organism>
<proteinExistence type="predicted"/>
<dbReference type="EMBL" id="CP026243">
    <property type="protein sequence ID" value="AWO95814.1"/>
    <property type="molecule type" value="Genomic_DNA"/>
</dbReference>
<dbReference type="Proteomes" id="UP000246464">
    <property type="component" value="Chromosome 1"/>
</dbReference>
<evidence type="ECO:0000313" key="2">
    <source>
        <dbReference type="EMBL" id="AWO95814.1"/>
    </source>
</evidence>